<sequence>MRSFFITGSSSTISEKRYYGSWNRLLNTMFPVDTASEVVPQLPATTAHEAVDFIFLLLVYINETPVFVVEIKPLDHLRRNSKRQEADLQLRRPFYTYDKNTRRILPRAVTPDPDILVDTAPKEWWSYDIVEEDGANKFREVVKEVEEMCKVLSLVDNKDNPDAFSITIANPTRPPTTTIATTATATTGTCRSVAFWPEIAS</sequence>
<proteinExistence type="predicted"/>
<organism evidence="1 2">
    <name type="scientific">Rhodocollybia butyracea</name>
    <dbReference type="NCBI Taxonomy" id="206335"/>
    <lineage>
        <taxon>Eukaryota</taxon>
        <taxon>Fungi</taxon>
        <taxon>Dikarya</taxon>
        <taxon>Basidiomycota</taxon>
        <taxon>Agaricomycotina</taxon>
        <taxon>Agaricomycetes</taxon>
        <taxon>Agaricomycetidae</taxon>
        <taxon>Agaricales</taxon>
        <taxon>Marasmiineae</taxon>
        <taxon>Omphalotaceae</taxon>
        <taxon>Rhodocollybia</taxon>
    </lineage>
</organism>
<evidence type="ECO:0000313" key="1">
    <source>
        <dbReference type="EMBL" id="KAF9069196.1"/>
    </source>
</evidence>
<name>A0A9P5U7P0_9AGAR</name>
<gene>
    <name evidence="1" type="ORF">BDP27DRAFT_1421169</name>
</gene>
<evidence type="ECO:0000313" key="2">
    <source>
        <dbReference type="Proteomes" id="UP000772434"/>
    </source>
</evidence>
<dbReference type="AlphaFoldDB" id="A0A9P5U7P0"/>
<dbReference type="EMBL" id="JADNRY010000053">
    <property type="protein sequence ID" value="KAF9069196.1"/>
    <property type="molecule type" value="Genomic_DNA"/>
</dbReference>
<dbReference type="Proteomes" id="UP000772434">
    <property type="component" value="Unassembled WGS sequence"/>
</dbReference>
<comment type="caution">
    <text evidence="1">The sequence shown here is derived from an EMBL/GenBank/DDBJ whole genome shotgun (WGS) entry which is preliminary data.</text>
</comment>
<keyword evidence="2" id="KW-1185">Reference proteome</keyword>
<accession>A0A9P5U7P0</accession>
<protein>
    <submittedName>
        <fullName evidence="1">Uncharacterized protein</fullName>
    </submittedName>
</protein>
<dbReference type="OrthoDB" id="5362978at2759"/>
<reference evidence="1" key="1">
    <citation type="submission" date="2020-11" db="EMBL/GenBank/DDBJ databases">
        <authorList>
            <consortium name="DOE Joint Genome Institute"/>
            <person name="Ahrendt S."/>
            <person name="Riley R."/>
            <person name="Andreopoulos W."/>
            <person name="Labutti K."/>
            <person name="Pangilinan J."/>
            <person name="Ruiz-Duenas F.J."/>
            <person name="Barrasa J.M."/>
            <person name="Sanchez-Garcia M."/>
            <person name="Camarero S."/>
            <person name="Miyauchi S."/>
            <person name="Serrano A."/>
            <person name="Linde D."/>
            <person name="Babiker R."/>
            <person name="Drula E."/>
            <person name="Ayuso-Fernandez I."/>
            <person name="Pacheco R."/>
            <person name="Padilla G."/>
            <person name="Ferreira P."/>
            <person name="Barriuso J."/>
            <person name="Kellner H."/>
            <person name="Castanera R."/>
            <person name="Alfaro M."/>
            <person name="Ramirez L."/>
            <person name="Pisabarro A.G."/>
            <person name="Kuo A."/>
            <person name="Tritt A."/>
            <person name="Lipzen A."/>
            <person name="He G."/>
            <person name="Yan M."/>
            <person name="Ng V."/>
            <person name="Cullen D."/>
            <person name="Martin F."/>
            <person name="Rosso M.-N."/>
            <person name="Henrissat B."/>
            <person name="Hibbett D."/>
            <person name="Martinez A.T."/>
            <person name="Grigoriev I.V."/>
        </authorList>
    </citation>
    <scope>NUCLEOTIDE SEQUENCE</scope>
    <source>
        <strain evidence="1">AH 40177</strain>
    </source>
</reference>